<evidence type="ECO:0000256" key="1">
    <source>
        <dbReference type="ARBA" id="ARBA00022737"/>
    </source>
</evidence>
<gene>
    <name evidence="5" type="ORF">HYY20_03180</name>
</gene>
<feature type="repeat" description="TPR" evidence="3">
    <location>
        <begin position="661"/>
        <end position="694"/>
    </location>
</feature>
<dbReference type="Proteomes" id="UP000769766">
    <property type="component" value="Unassembled WGS sequence"/>
</dbReference>
<dbReference type="Pfam" id="PF13432">
    <property type="entry name" value="TPR_16"/>
    <property type="match status" value="2"/>
</dbReference>
<dbReference type="InterPro" id="IPR019734">
    <property type="entry name" value="TPR_rpt"/>
</dbReference>
<keyword evidence="1" id="KW-0677">Repeat</keyword>
<feature type="repeat" description="TPR" evidence="3">
    <location>
        <begin position="417"/>
        <end position="450"/>
    </location>
</feature>
<dbReference type="InterPro" id="IPR011990">
    <property type="entry name" value="TPR-like_helical_dom_sf"/>
</dbReference>
<reference evidence="5" key="1">
    <citation type="submission" date="2020-07" db="EMBL/GenBank/DDBJ databases">
        <title>Huge and variable diversity of episymbiotic CPR bacteria and DPANN archaea in groundwater ecosystems.</title>
        <authorList>
            <person name="He C.Y."/>
            <person name="Keren R."/>
            <person name="Whittaker M."/>
            <person name="Farag I.F."/>
            <person name="Doudna J."/>
            <person name="Cate J.H.D."/>
            <person name="Banfield J.F."/>
        </authorList>
    </citation>
    <scope>NUCLEOTIDE SEQUENCE</scope>
    <source>
        <strain evidence="5">NC_groundwater_672_Ag_B-0.1um_62_36</strain>
    </source>
</reference>
<dbReference type="AlphaFoldDB" id="A0A932CMF5"/>
<dbReference type="SMART" id="SM00028">
    <property type="entry name" value="TPR"/>
    <property type="match status" value="6"/>
</dbReference>
<feature type="repeat" description="TPR" evidence="3">
    <location>
        <begin position="695"/>
        <end position="728"/>
    </location>
</feature>
<keyword evidence="2 3" id="KW-0802">TPR repeat</keyword>
<sequence>MTREVDARLAPGSQGWERLQEALDLVDLVASRAHDLDGRGEKGADLLQQTAALFRRISEVNAQRMEAVVSRSVEREEDPEKLYESEEWKRAAFISSMARYRLSKTLYYRALALKEEAPERKHLLQEALTGFSPRTLEYRSQDLVSYSHLGRALCYRELSRPEEALKELELLDRNEGNRRSPVAIRASQERVNLYLSVQRYAEVLRELDRLMVDLASPAGDANGLNRARWVKLEALLALIGQKREGWSPQQAEEYHRQSLSLMQQLLQAGSGWQEQISQLLIRNLEGLAALTAQVPGLQLSPWEKWLLAERAFSQKNYPEALSLYRQVIDSPNVEVPTAREQAAFRLGVCYYQLGLFQEAASAFSHFLARFPRSSEGANAAFLRYKAYETLYGDRWSPPYLEATRDYLDRFPTHPSASEVRYRLGRYYREKGERLKAAEVFDRVQEDSPYLLDARFLAFRAYAEEIEGDKRAGGPPPELSLKAIAARGRLAGVLADRLRDGAISQAERVRLKEMGAYTAFLAARVYARGPGGGGQQVLQELQGFEETYPEQRDLFFPVALLRIEAWQRVENPQGARREVEGFVQGHRDHPKAPEIFSLLADQFQQEAQKASSQGKTDLFQENSRTAALLYEGLLSRVDRPGGGADPGGKGSVGGRSPDKVAHALRSQLAGLYLKLEEYEKARSCYTEMLKQEPHSADILYGIGLTYEGQKEYPKALESWEDLEERLPQGHPDWYEIEYRLALAHHQLGNAQQACKVLQNALALYPKRGDPGLRDRYLQLRKQTCPPGKGG</sequence>
<dbReference type="Gene3D" id="1.25.40.10">
    <property type="entry name" value="Tetratricopeptide repeat domain"/>
    <property type="match status" value="2"/>
</dbReference>
<dbReference type="InterPro" id="IPR051685">
    <property type="entry name" value="Ycf3/AcsC/BcsC/TPR_MFPF"/>
</dbReference>
<dbReference type="Pfam" id="PF13174">
    <property type="entry name" value="TPR_6"/>
    <property type="match status" value="1"/>
</dbReference>
<organism evidence="5 6">
    <name type="scientific">Tectimicrobiota bacterium</name>
    <dbReference type="NCBI Taxonomy" id="2528274"/>
    <lineage>
        <taxon>Bacteria</taxon>
        <taxon>Pseudomonadati</taxon>
        <taxon>Nitrospinota/Tectimicrobiota group</taxon>
        <taxon>Candidatus Tectimicrobiota</taxon>
    </lineage>
</organism>
<feature type="region of interest" description="Disordered" evidence="4">
    <location>
        <begin position="638"/>
        <end position="657"/>
    </location>
</feature>
<evidence type="ECO:0000256" key="3">
    <source>
        <dbReference type="PROSITE-ProRule" id="PRU00339"/>
    </source>
</evidence>
<evidence type="ECO:0000256" key="4">
    <source>
        <dbReference type="SAM" id="MobiDB-lite"/>
    </source>
</evidence>
<dbReference type="PANTHER" id="PTHR44943">
    <property type="entry name" value="CELLULOSE SYNTHASE OPERON PROTEIN C"/>
    <property type="match status" value="1"/>
</dbReference>
<evidence type="ECO:0000313" key="5">
    <source>
        <dbReference type="EMBL" id="MBI2875867.1"/>
    </source>
</evidence>
<evidence type="ECO:0000256" key="2">
    <source>
        <dbReference type="ARBA" id="ARBA00022803"/>
    </source>
</evidence>
<proteinExistence type="predicted"/>
<feature type="repeat" description="TPR" evidence="3">
    <location>
        <begin position="733"/>
        <end position="766"/>
    </location>
</feature>
<feature type="repeat" description="TPR" evidence="3">
    <location>
        <begin position="340"/>
        <end position="373"/>
    </location>
</feature>
<dbReference type="PANTHER" id="PTHR44943:SF8">
    <property type="entry name" value="TPR REPEAT-CONTAINING PROTEIN MJ0263"/>
    <property type="match status" value="1"/>
</dbReference>
<evidence type="ECO:0000313" key="6">
    <source>
        <dbReference type="Proteomes" id="UP000769766"/>
    </source>
</evidence>
<dbReference type="SUPFAM" id="SSF48452">
    <property type="entry name" value="TPR-like"/>
    <property type="match status" value="3"/>
</dbReference>
<protein>
    <submittedName>
        <fullName evidence="5">Tetratricopeptide repeat protein</fullName>
    </submittedName>
</protein>
<dbReference type="EMBL" id="JACPRF010000097">
    <property type="protein sequence ID" value="MBI2875867.1"/>
    <property type="molecule type" value="Genomic_DNA"/>
</dbReference>
<name>A0A932CMF5_UNCTE</name>
<accession>A0A932CMF5</accession>
<feature type="compositionally biased region" description="Gly residues" evidence="4">
    <location>
        <begin position="639"/>
        <end position="652"/>
    </location>
</feature>
<dbReference type="PROSITE" id="PS50005">
    <property type="entry name" value="TPR"/>
    <property type="match status" value="5"/>
</dbReference>
<comment type="caution">
    <text evidence="5">The sequence shown here is derived from an EMBL/GenBank/DDBJ whole genome shotgun (WGS) entry which is preliminary data.</text>
</comment>